<dbReference type="Gene3D" id="3.40.50.1820">
    <property type="entry name" value="alpha/beta hydrolase"/>
    <property type="match status" value="1"/>
</dbReference>
<dbReference type="InterPro" id="IPR029058">
    <property type="entry name" value="AB_hydrolase_fold"/>
</dbReference>
<dbReference type="Pfam" id="PF01738">
    <property type="entry name" value="DLH"/>
    <property type="match status" value="1"/>
</dbReference>
<dbReference type="EMBL" id="JARXVC010000002">
    <property type="protein sequence ID" value="MDH6279963.1"/>
    <property type="molecule type" value="Genomic_DNA"/>
</dbReference>
<dbReference type="Proteomes" id="UP001160334">
    <property type="component" value="Unassembled WGS sequence"/>
</dbReference>
<keyword evidence="3" id="KW-1185">Reference proteome</keyword>
<dbReference type="SUPFAM" id="SSF53474">
    <property type="entry name" value="alpha/beta-Hydrolases"/>
    <property type="match status" value="1"/>
</dbReference>
<reference evidence="2 3" key="1">
    <citation type="submission" date="2023-04" db="EMBL/GenBank/DDBJ databases">
        <title>Forest soil microbial communities from Buena Vista Peninsula, Colon Province, Panama.</title>
        <authorList>
            <person name="Bouskill N."/>
        </authorList>
    </citation>
    <scope>NUCLEOTIDE SEQUENCE [LARGE SCALE GENOMIC DNA]</scope>
    <source>
        <strain evidence="2 3">CFH S0262</strain>
    </source>
</reference>
<dbReference type="GO" id="GO:0016787">
    <property type="term" value="F:hydrolase activity"/>
    <property type="evidence" value="ECO:0007669"/>
    <property type="project" value="UniProtKB-KW"/>
</dbReference>
<organism evidence="2 3">
    <name type="scientific">Prescottella agglutinans</name>
    <dbReference type="NCBI Taxonomy" id="1644129"/>
    <lineage>
        <taxon>Bacteria</taxon>
        <taxon>Bacillati</taxon>
        <taxon>Actinomycetota</taxon>
        <taxon>Actinomycetes</taxon>
        <taxon>Mycobacteriales</taxon>
        <taxon>Nocardiaceae</taxon>
        <taxon>Prescottella</taxon>
    </lineage>
</organism>
<gene>
    <name evidence="2" type="ORF">M2280_001172</name>
</gene>
<evidence type="ECO:0000313" key="3">
    <source>
        <dbReference type="Proteomes" id="UP001160334"/>
    </source>
</evidence>
<name>A0ABT6M6N5_9NOCA</name>
<sequence length="79" mass="8755">MNRGSGPILERVLTEQGIPHDVKTYPDAGHSFADRAPIQTLARIVGFGQNEDATADAWRRVYAFFDQHLQATTPRTADS</sequence>
<evidence type="ECO:0000259" key="1">
    <source>
        <dbReference type="Pfam" id="PF01738"/>
    </source>
</evidence>
<feature type="domain" description="Dienelactone hydrolase" evidence="1">
    <location>
        <begin position="9"/>
        <end position="68"/>
    </location>
</feature>
<keyword evidence="2" id="KW-0378">Hydrolase</keyword>
<accession>A0ABT6M6N5</accession>
<proteinExistence type="predicted"/>
<protein>
    <submittedName>
        <fullName evidence="2">Dienelactone hydrolase</fullName>
    </submittedName>
</protein>
<evidence type="ECO:0000313" key="2">
    <source>
        <dbReference type="EMBL" id="MDH6279963.1"/>
    </source>
</evidence>
<comment type="caution">
    <text evidence="2">The sequence shown here is derived from an EMBL/GenBank/DDBJ whole genome shotgun (WGS) entry which is preliminary data.</text>
</comment>
<dbReference type="InterPro" id="IPR002925">
    <property type="entry name" value="Dienelactn_hydro"/>
</dbReference>